<protein>
    <submittedName>
        <fullName evidence="2">TIGR03985 family CRISPR-associated protein</fullName>
    </submittedName>
</protein>
<dbReference type="KEGG" id="ned:HUN01_00320"/>
<dbReference type="Pfam" id="PF13280">
    <property type="entry name" value="WYL"/>
    <property type="match status" value="1"/>
</dbReference>
<accession>A0A7D7LB51</accession>
<evidence type="ECO:0000259" key="1">
    <source>
        <dbReference type="Pfam" id="PF13280"/>
    </source>
</evidence>
<dbReference type="AlphaFoldDB" id="A0A7D7LB51"/>
<name>A0A7D7LB51_9NOSO</name>
<keyword evidence="2" id="KW-0614">Plasmid</keyword>
<dbReference type="Proteomes" id="UP000514713">
    <property type="component" value="Plasmid pNe_2"/>
</dbReference>
<sequence length="505" mass="58962">MTQEFYLPPTPQILQWLAGGQLANRLVRSLRLLVLIDKLYSGKTDWADKIPRVFTYSQLRDRLFAYRHPKNDRLNAQQITVQCSDIRCICHQTFSEIVFEQNFQQSEAQWLEQIILLTGINKEELQKVLQERPFATVHRSIRDDLKQLIQLGWLHQAGQGKYQYLAREELPQLPTQLEADSSLPKLTSLPSLSHLSEQQTWELLRVLESISFVQPNLSSIIEKLWQQITDSSPSGTLHQQDPQQRIFLHLDYILSPQMQDCVDNYQEQIEQLWYKPPGGVVQFEYWIAATESKVKITVYPVCLHYVRRAKYLSAYGIDPDGNIAWHNYRLDRIAGDRVPSSVGDRLKVLAWGDPLVPQELKQMWHTGSLPTPEYIAGELKAAWGFNFYFKKELLILRFPADFAKWYVDNTTRHSTFRAVLHNQLPQLIVKNIPNEQEREQLLKIVSQCPTDDAYYIAWIRTGDINVLMRLREWRPNGEVIAPLSIRYQMRAEAEQEFKNYQALLG</sequence>
<evidence type="ECO:0000313" key="3">
    <source>
        <dbReference type="Proteomes" id="UP000514713"/>
    </source>
</evidence>
<keyword evidence="3" id="KW-1185">Reference proteome</keyword>
<dbReference type="InterPro" id="IPR023816">
    <property type="entry name" value="CRISPR-assoc_CYA0889"/>
</dbReference>
<geneLocation type="plasmid" evidence="3">
    <name>pne_2</name>
</geneLocation>
<gene>
    <name evidence="2" type="ORF">HUN01_00320</name>
</gene>
<dbReference type="RefSeq" id="WP_181927109.1">
    <property type="nucleotide sequence ID" value="NZ_CP054694.1"/>
</dbReference>
<organism evidence="2 3">
    <name type="scientific">Nostoc edaphicum CCNP1411</name>
    <dbReference type="NCBI Taxonomy" id="1472755"/>
    <lineage>
        <taxon>Bacteria</taxon>
        <taxon>Bacillati</taxon>
        <taxon>Cyanobacteriota</taxon>
        <taxon>Cyanophyceae</taxon>
        <taxon>Nostocales</taxon>
        <taxon>Nostocaceae</taxon>
        <taxon>Nostoc</taxon>
    </lineage>
</organism>
<proteinExistence type="predicted"/>
<dbReference type="NCBIfam" id="TIGR03985">
    <property type="entry name" value="TIGR03985 family CRISPR-associated protein"/>
    <property type="match status" value="1"/>
</dbReference>
<dbReference type="EMBL" id="CP054694">
    <property type="protein sequence ID" value="QMS86112.1"/>
    <property type="molecule type" value="Genomic_DNA"/>
</dbReference>
<evidence type="ECO:0000313" key="2">
    <source>
        <dbReference type="EMBL" id="QMS86112.1"/>
    </source>
</evidence>
<dbReference type="InterPro" id="IPR026881">
    <property type="entry name" value="WYL_dom"/>
</dbReference>
<feature type="domain" description="WYL" evidence="1">
    <location>
        <begin position="280"/>
        <end position="334"/>
    </location>
</feature>
<reference evidence="3" key="1">
    <citation type="submission" date="2020-06" db="EMBL/GenBank/DDBJ databases">
        <title>Nostoc edaphicum CCNP1411 genome.</title>
        <authorList>
            <person name="Fidor A."/>
            <person name="Grabski M."/>
            <person name="Gawor J."/>
            <person name="Gromadka R."/>
            <person name="Wegrzyn G."/>
            <person name="Mazur-Marzec H."/>
        </authorList>
    </citation>
    <scope>NUCLEOTIDE SEQUENCE [LARGE SCALE GENOMIC DNA]</scope>
    <source>
        <strain evidence="3">CCNP1411</strain>
        <plasmid evidence="3">pne_2</plasmid>
    </source>
</reference>